<dbReference type="InterPro" id="IPR007627">
    <property type="entry name" value="RNA_pol_sigma70_r2"/>
</dbReference>
<evidence type="ECO:0000256" key="4">
    <source>
        <dbReference type="ARBA" id="ARBA00023163"/>
    </source>
</evidence>
<dbReference type="InterPro" id="IPR039425">
    <property type="entry name" value="RNA_pol_sigma-70-like"/>
</dbReference>
<keyword evidence="8" id="KW-1185">Reference proteome</keyword>
<dbReference type="Gene3D" id="1.10.1740.10">
    <property type="match status" value="1"/>
</dbReference>
<dbReference type="PANTHER" id="PTHR43133:SF51">
    <property type="entry name" value="RNA POLYMERASE SIGMA FACTOR"/>
    <property type="match status" value="1"/>
</dbReference>
<dbReference type="Gene3D" id="1.10.10.10">
    <property type="entry name" value="Winged helix-like DNA-binding domain superfamily/Winged helix DNA-binding domain"/>
    <property type="match status" value="1"/>
</dbReference>
<dbReference type="GO" id="GO:0003677">
    <property type="term" value="F:DNA binding"/>
    <property type="evidence" value="ECO:0007669"/>
    <property type="project" value="InterPro"/>
</dbReference>
<dbReference type="SUPFAM" id="SSF88946">
    <property type="entry name" value="Sigma2 domain of RNA polymerase sigma factors"/>
    <property type="match status" value="1"/>
</dbReference>
<reference evidence="7 8" key="1">
    <citation type="submission" date="2019-03" db="EMBL/GenBank/DDBJ databases">
        <title>Deep-cultivation of Planctomycetes and their phenomic and genomic characterization uncovers novel biology.</title>
        <authorList>
            <person name="Wiegand S."/>
            <person name="Jogler M."/>
            <person name="Boedeker C."/>
            <person name="Pinto D."/>
            <person name="Vollmers J."/>
            <person name="Rivas-Marin E."/>
            <person name="Kohn T."/>
            <person name="Peeters S.H."/>
            <person name="Heuer A."/>
            <person name="Rast P."/>
            <person name="Oberbeckmann S."/>
            <person name="Bunk B."/>
            <person name="Jeske O."/>
            <person name="Meyerdierks A."/>
            <person name="Storesund J.E."/>
            <person name="Kallscheuer N."/>
            <person name="Luecker S."/>
            <person name="Lage O.M."/>
            <person name="Pohl T."/>
            <person name="Merkel B.J."/>
            <person name="Hornburger P."/>
            <person name="Mueller R.-W."/>
            <person name="Bruemmer F."/>
            <person name="Labrenz M."/>
            <person name="Spormann A.M."/>
            <person name="Op den Camp H."/>
            <person name="Overmann J."/>
            <person name="Amann R."/>
            <person name="Jetten M.S.M."/>
            <person name="Mascher T."/>
            <person name="Medema M.H."/>
            <person name="Devos D.P."/>
            <person name="Kaster A.-K."/>
            <person name="Ovreas L."/>
            <person name="Rohde M."/>
            <person name="Galperin M.Y."/>
            <person name="Jogler C."/>
        </authorList>
    </citation>
    <scope>NUCLEOTIDE SEQUENCE [LARGE SCALE GENOMIC DNA]</scope>
    <source>
        <strain evidence="7 8">Enr13</strain>
    </source>
</reference>
<dbReference type="GO" id="GO:0006352">
    <property type="term" value="P:DNA-templated transcription initiation"/>
    <property type="evidence" value="ECO:0007669"/>
    <property type="project" value="InterPro"/>
</dbReference>
<evidence type="ECO:0000256" key="1">
    <source>
        <dbReference type="ARBA" id="ARBA00010641"/>
    </source>
</evidence>
<dbReference type="KEGG" id="snep:Enr13x_21100"/>
<evidence type="ECO:0000313" key="7">
    <source>
        <dbReference type="EMBL" id="QDV42265.1"/>
    </source>
</evidence>
<proteinExistence type="inferred from homology"/>
<sequence>MLMVYLRSLVRDEAAIDDLFQESMIVAWRRLDECDPERPFGPWLRGIASKLVMAHYRKQKQVPVALHEAVLSVVDRHFENIGLLAGDTWDEKVTALRECVEALPDHHRNVISGRYFDGLQTQILAEQLDLTLEACKKRLQRGRALLAECLRKKGALSAAEVTS</sequence>
<protein>
    <submittedName>
        <fullName evidence="7">ECF RNA polymerase sigma factor SigW</fullName>
    </submittedName>
</protein>
<dbReference type="InterPro" id="IPR036388">
    <property type="entry name" value="WH-like_DNA-bd_sf"/>
</dbReference>
<dbReference type="Pfam" id="PF08281">
    <property type="entry name" value="Sigma70_r4_2"/>
    <property type="match status" value="1"/>
</dbReference>
<feature type="domain" description="RNA polymerase sigma-70 region 2" evidence="5">
    <location>
        <begin position="5"/>
        <end position="60"/>
    </location>
</feature>
<name>A0A518HN33_9BACT</name>
<evidence type="ECO:0000259" key="5">
    <source>
        <dbReference type="Pfam" id="PF04542"/>
    </source>
</evidence>
<dbReference type="PANTHER" id="PTHR43133">
    <property type="entry name" value="RNA POLYMERASE ECF-TYPE SIGMA FACTO"/>
    <property type="match status" value="1"/>
</dbReference>
<accession>A0A518HN33</accession>
<dbReference type="EMBL" id="CP037423">
    <property type="protein sequence ID" value="QDV42265.1"/>
    <property type="molecule type" value="Genomic_DNA"/>
</dbReference>
<dbReference type="NCBIfam" id="TIGR02937">
    <property type="entry name" value="sigma70-ECF"/>
    <property type="match status" value="1"/>
</dbReference>
<evidence type="ECO:0000256" key="3">
    <source>
        <dbReference type="ARBA" id="ARBA00023082"/>
    </source>
</evidence>
<dbReference type="InterPro" id="IPR013325">
    <property type="entry name" value="RNA_pol_sigma_r2"/>
</dbReference>
<evidence type="ECO:0000313" key="8">
    <source>
        <dbReference type="Proteomes" id="UP000319004"/>
    </source>
</evidence>
<dbReference type="Pfam" id="PF04542">
    <property type="entry name" value="Sigma70_r2"/>
    <property type="match status" value="1"/>
</dbReference>
<dbReference type="GO" id="GO:0016987">
    <property type="term" value="F:sigma factor activity"/>
    <property type="evidence" value="ECO:0007669"/>
    <property type="project" value="UniProtKB-KW"/>
</dbReference>
<organism evidence="7 8">
    <name type="scientific">Stieleria neptunia</name>
    <dbReference type="NCBI Taxonomy" id="2527979"/>
    <lineage>
        <taxon>Bacteria</taxon>
        <taxon>Pseudomonadati</taxon>
        <taxon>Planctomycetota</taxon>
        <taxon>Planctomycetia</taxon>
        <taxon>Pirellulales</taxon>
        <taxon>Pirellulaceae</taxon>
        <taxon>Stieleria</taxon>
    </lineage>
</organism>
<evidence type="ECO:0000256" key="2">
    <source>
        <dbReference type="ARBA" id="ARBA00023015"/>
    </source>
</evidence>
<keyword evidence="4" id="KW-0804">Transcription</keyword>
<dbReference type="InterPro" id="IPR013249">
    <property type="entry name" value="RNA_pol_sigma70_r4_t2"/>
</dbReference>
<dbReference type="AlphaFoldDB" id="A0A518HN33"/>
<gene>
    <name evidence="7" type="primary">sigW_5</name>
    <name evidence="7" type="ORF">Enr13x_21100</name>
</gene>
<comment type="similarity">
    <text evidence="1">Belongs to the sigma-70 factor family. ECF subfamily.</text>
</comment>
<keyword evidence="3" id="KW-0731">Sigma factor</keyword>
<keyword evidence="2" id="KW-0805">Transcription regulation</keyword>
<dbReference type="Proteomes" id="UP000319004">
    <property type="component" value="Chromosome"/>
</dbReference>
<dbReference type="SUPFAM" id="SSF88659">
    <property type="entry name" value="Sigma3 and sigma4 domains of RNA polymerase sigma factors"/>
    <property type="match status" value="1"/>
</dbReference>
<evidence type="ECO:0000259" key="6">
    <source>
        <dbReference type="Pfam" id="PF08281"/>
    </source>
</evidence>
<dbReference type="InterPro" id="IPR014284">
    <property type="entry name" value="RNA_pol_sigma-70_dom"/>
</dbReference>
<dbReference type="InterPro" id="IPR013324">
    <property type="entry name" value="RNA_pol_sigma_r3/r4-like"/>
</dbReference>
<feature type="domain" description="RNA polymerase sigma factor 70 region 4 type 2" evidence="6">
    <location>
        <begin position="95"/>
        <end position="146"/>
    </location>
</feature>